<proteinExistence type="predicted"/>
<evidence type="ECO:0000313" key="3">
    <source>
        <dbReference type="EMBL" id="CCX12192.1"/>
    </source>
</evidence>
<protein>
    <submittedName>
        <fullName evidence="3">Uncharacterized protein</fullName>
    </submittedName>
</protein>
<keyword evidence="1" id="KW-0175">Coiled coil</keyword>
<feature type="coiled-coil region" evidence="1">
    <location>
        <begin position="160"/>
        <end position="187"/>
    </location>
</feature>
<reference evidence="3 4" key="1">
    <citation type="journal article" date="2013" name="PLoS Genet.">
        <title>The genome and development-dependent transcriptomes of Pyronema confluens: a window into fungal evolution.</title>
        <authorList>
            <person name="Traeger S."/>
            <person name="Altegoer F."/>
            <person name="Freitag M."/>
            <person name="Gabaldon T."/>
            <person name="Kempken F."/>
            <person name="Kumar A."/>
            <person name="Marcet-Houben M."/>
            <person name="Poggeler S."/>
            <person name="Stajich J.E."/>
            <person name="Nowrousian M."/>
        </authorList>
    </citation>
    <scope>NUCLEOTIDE SEQUENCE [LARGE SCALE GENOMIC DNA]</scope>
    <source>
        <strain evidence="4">CBS 100304</strain>
        <tissue evidence="3">Vegetative mycelium</tissue>
    </source>
</reference>
<feature type="compositionally biased region" description="Acidic residues" evidence="2">
    <location>
        <begin position="208"/>
        <end position="221"/>
    </location>
</feature>
<gene>
    <name evidence="3" type="ORF">PCON_11786</name>
</gene>
<dbReference type="EMBL" id="HF935680">
    <property type="protein sequence ID" value="CCX12192.1"/>
    <property type="molecule type" value="Genomic_DNA"/>
</dbReference>
<keyword evidence="4" id="KW-1185">Reference proteome</keyword>
<evidence type="ECO:0000256" key="1">
    <source>
        <dbReference type="SAM" id="Coils"/>
    </source>
</evidence>
<dbReference type="Proteomes" id="UP000018144">
    <property type="component" value="Unassembled WGS sequence"/>
</dbReference>
<sequence length="233" mass="26838">MLFVESNENILHVQVLHHGPKGLCDSLFGWYTDKGLNSLREWQILKQWFKNVLTGFEQMMDLEVNILSFKPLGPGFENTKLDGKPDELWRDVHQIMNAQDESRDGWPIPPIRHIYVVDPQNKSGNAHVFSSLDDLTSLGKYPVFPEIVEEMKTYGVFPKTTEKVEEVERQESEVRKAEQKKWELAEREYLATQANAAPGDNEASEEKAGEEEYDYNGEDNDIPGPSTFCDEEW</sequence>
<evidence type="ECO:0000256" key="2">
    <source>
        <dbReference type="SAM" id="MobiDB-lite"/>
    </source>
</evidence>
<feature type="region of interest" description="Disordered" evidence="2">
    <location>
        <begin position="190"/>
        <end position="233"/>
    </location>
</feature>
<accession>U4L562</accession>
<dbReference type="AlphaFoldDB" id="U4L562"/>
<organism evidence="3 4">
    <name type="scientific">Pyronema omphalodes (strain CBS 100304)</name>
    <name type="common">Pyronema confluens</name>
    <dbReference type="NCBI Taxonomy" id="1076935"/>
    <lineage>
        <taxon>Eukaryota</taxon>
        <taxon>Fungi</taxon>
        <taxon>Dikarya</taxon>
        <taxon>Ascomycota</taxon>
        <taxon>Pezizomycotina</taxon>
        <taxon>Pezizomycetes</taxon>
        <taxon>Pezizales</taxon>
        <taxon>Pyronemataceae</taxon>
        <taxon>Pyronema</taxon>
    </lineage>
</organism>
<name>U4L562_PYROM</name>
<evidence type="ECO:0000313" key="4">
    <source>
        <dbReference type="Proteomes" id="UP000018144"/>
    </source>
</evidence>